<feature type="domain" description="AMP-dependent synthetase/ligase" evidence="3">
    <location>
        <begin position="101"/>
        <end position="276"/>
    </location>
</feature>
<evidence type="ECO:0000256" key="2">
    <source>
        <dbReference type="ARBA" id="ARBA00022598"/>
    </source>
</evidence>
<dbReference type="GO" id="GO:0031956">
    <property type="term" value="F:medium-chain fatty acid-CoA ligase activity"/>
    <property type="evidence" value="ECO:0007669"/>
    <property type="project" value="TreeGrafter"/>
</dbReference>
<dbReference type="Pfam" id="PF13193">
    <property type="entry name" value="AMP-binding_C"/>
    <property type="match status" value="1"/>
</dbReference>
<dbReference type="EMBL" id="AEDD01000002">
    <property type="protein sequence ID" value="EFM12155.1"/>
    <property type="molecule type" value="Genomic_DNA"/>
</dbReference>
<evidence type="ECO:0000313" key="6">
    <source>
        <dbReference type="Proteomes" id="UP000005387"/>
    </source>
</evidence>
<proteinExistence type="inferred from homology"/>
<keyword evidence="2 5" id="KW-0436">Ligase</keyword>
<dbReference type="Gene3D" id="3.30.300.30">
    <property type="match status" value="1"/>
</dbReference>
<dbReference type="InterPro" id="IPR042099">
    <property type="entry name" value="ANL_N_sf"/>
</dbReference>
<dbReference type="AlphaFoldDB" id="E0I5B3"/>
<evidence type="ECO:0000259" key="3">
    <source>
        <dbReference type="Pfam" id="PF00501"/>
    </source>
</evidence>
<protein>
    <submittedName>
        <fullName evidence="5">AMP-dependent synthetase and ligase</fullName>
    </submittedName>
</protein>
<dbReference type="STRING" id="717606.PaecuDRAFT_0835"/>
<dbReference type="OrthoDB" id="9803968at2"/>
<evidence type="ECO:0000256" key="1">
    <source>
        <dbReference type="ARBA" id="ARBA00006432"/>
    </source>
</evidence>
<dbReference type="InterPro" id="IPR045851">
    <property type="entry name" value="AMP-bd_C_sf"/>
</dbReference>
<dbReference type="Pfam" id="PF00501">
    <property type="entry name" value="AMP-binding"/>
    <property type="match status" value="1"/>
</dbReference>
<dbReference type="eggNOG" id="COG0318">
    <property type="taxonomic scope" value="Bacteria"/>
</dbReference>
<keyword evidence="6" id="KW-1185">Reference proteome</keyword>
<dbReference type="InterPro" id="IPR025110">
    <property type="entry name" value="AMP-bd_C"/>
</dbReference>
<accession>E0I5B3</accession>
<evidence type="ECO:0000313" key="5">
    <source>
        <dbReference type="EMBL" id="EFM12155.1"/>
    </source>
</evidence>
<feature type="domain" description="AMP-binding enzyme C-terminal" evidence="4">
    <location>
        <begin position="332"/>
        <end position="405"/>
    </location>
</feature>
<sequence length="418" mass="45887">MFIVDKERYDKSMLAQRHEELAKLPHFSAPETKLYAICFTHPFDVLSTVLYLRERGGSVLLLHGETPFEAALSLANRAGCNVLLHTNWREAVVVSKPQYVGEPSLCQFSSGTTGEPKLIARPWREVEREIESYNLRLQATPDEQPIILVPVSHSFGLVAGTLTALARGVEPIIVADKNPKFALHLLKAAGPSILYAVPFLLHLIQTLGRKELRLHKLISSGAPMSEALLHRLQACTEQVWQQYGCTEAGCISLGSDPSSPYDVGQVLPHLQIALHETALAEGSAAKEIVVSTGDKLIHTQDLGMLNPQGRIQVFGRMDDLINVSGLKVLPSEVEAVIERLSGVSEVVVCKARHPVWGESIRALVVASEGVGKEEIKAWCLLHLPPFKVPSIIDLVTSIPRLPSGKISRKFIQEQEISS</sequence>
<gene>
    <name evidence="5" type="ORF">PaecuDRAFT_0835</name>
</gene>
<dbReference type="Gene3D" id="3.40.50.12780">
    <property type="entry name" value="N-terminal domain of ligase-like"/>
    <property type="match status" value="1"/>
</dbReference>
<reference evidence="5 6" key="1">
    <citation type="submission" date="2010-07" db="EMBL/GenBank/DDBJ databases">
        <title>The draft genome of Paenibacillus curdlanolyticus YK9.</title>
        <authorList>
            <consortium name="US DOE Joint Genome Institute (JGI-PGF)"/>
            <person name="Lucas S."/>
            <person name="Copeland A."/>
            <person name="Lapidus A."/>
            <person name="Cheng J.-F."/>
            <person name="Bruce D."/>
            <person name="Goodwin L."/>
            <person name="Pitluck S."/>
            <person name="Land M.L."/>
            <person name="Hauser L."/>
            <person name="Chang Y.-J."/>
            <person name="Jeffries C."/>
            <person name="Anderson I.J."/>
            <person name="Johnson E."/>
            <person name="Loganathan U."/>
            <person name="Mulhopadhyay B."/>
            <person name="Kyrpides N."/>
            <person name="Woyke T.J."/>
        </authorList>
    </citation>
    <scope>NUCLEOTIDE SEQUENCE [LARGE SCALE GENOMIC DNA]</scope>
    <source>
        <strain evidence="5 6">YK9</strain>
    </source>
</reference>
<dbReference type="Proteomes" id="UP000005387">
    <property type="component" value="Unassembled WGS sequence"/>
</dbReference>
<dbReference type="CDD" id="cd04433">
    <property type="entry name" value="AFD_class_I"/>
    <property type="match status" value="1"/>
</dbReference>
<dbReference type="RefSeq" id="WP_006036850.1">
    <property type="nucleotide sequence ID" value="NZ_AEDD01000002.1"/>
</dbReference>
<comment type="similarity">
    <text evidence="1">Belongs to the ATP-dependent AMP-binding enzyme family.</text>
</comment>
<dbReference type="GO" id="GO:0006631">
    <property type="term" value="P:fatty acid metabolic process"/>
    <property type="evidence" value="ECO:0007669"/>
    <property type="project" value="TreeGrafter"/>
</dbReference>
<dbReference type="InterPro" id="IPR000873">
    <property type="entry name" value="AMP-dep_synth/lig_dom"/>
</dbReference>
<evidence type="ECO:0000259" key="4">
    <source>
        <dbReference type="Pfam" id="PF13193"/>
    </source>
</evidence>
<organism evidence="5 6">
    <name type="scientific">Paenibacillus curdlanolyticus YK9</name>
    <dbReference type="NCBI Taxonomy" id="717606"/>
    <lineage>
        <taxon>Bacteria</taxon>
        <taxon>Bacillati</taxon>
        <taxon>Bacillota</taxon>
        <taxon>Bacilli</taxon>
        <taxon>Bacillales</taxon>
        <taxon>Paenibacillaceae</taxon>
        <taxon>Paenibacillus</taxon>
    </lineage>
</organism>
<name>E0I5B3_9BACL</name>
<dbReference type="PANTHER" id="PTHR43201">
    <property type="entry name" value="ACYL-COA SYNTHETASE"/>
    <property type="match status" value="1"/>
</dbReference>
<dbReference type="SUPFAM" id="SSF56801">
    <property type="entry name" value="Acetyl-CoA synthetase-like"/>
    <property type="match status" value="1"/>
</dbReference>
<dbReference type="PANTHER" id="PTHR43201:SF5">
    <property type="entry name" value="MEDIUM-CHAIN ACYL-COA LIGASE ACSF2, MITOCHONDRIAL"/>
    <property type="match status" value="1"/>
</dbReference>